<evidence type="ECO:0000313" key="4">
    <source>
        <dbReference type="Proteomes" id="UP000335636"/>
    </source>
</evidence>
<feature type="region of interest" description="Disordered" evidence="1">
    <location>
        <begin position="68"/>
        <end position="105"/>
    </location>
</feature>
<keyword evidence="2" id="KW-0812">Transmembrane</keyword>
<feature type="compositionally biased region" description="Basic and acidic residues" evidence="1">
    <location>
        <begin position="71"/>
        <end position="105"/>
    </location>
</feature>
<dbReference type="AlphaFoldDB" id="A0A5E4AG37"/>
<proteinExistence type="predicted"/>
<organism evidence="3 4">
    <name type="scientific">Marmota monax</name>
    <name type="common">Woodchuck</name>
    <dbReference type="NCBI Taxonomy" id="9995"/>
    <lineage>
        <taxon>Eukaryota</taxon>
        <taxon>Metazoa</taxon>
        <taxon>Chordata</taxon>
        <taxon>Craniata</taxon>
        <taxon>Vertebrata</taxon>
        <taxon>Euteleostomi</taxon>
        <taxon>Mammalia</taxon>
        <taxon>Eutheria</taxon>
        <taxon>Euarchontoglires</taxon>
        <taxon>Glires</taxon>
        <taxon>Rodentia</taxon>
        <taxon>Sciuromorpha</taxon>
        <taxon>Sciuridae</taxon>
        <taxon>Xerinae</taxon>
        <taxon>Marmotini</taxon>
        <taxon>Marmota</taxon>
    </lineage>
</organism>
<dbReference type="Proteomes" id="UP000335636">
    <property type="component" value="Unassembled WGS sequence"/>
</dbReference>
<keyword evidence="2" id="KW-1133">Transmembrane helix</keyword>
<evidence type="ECO:0000256" key="2">
    <source>
        <dbReference type="SAM" id="Phobius"/>
    </source>
</evidence>
<keyword evidence="4" id="KW-1185">Reference proteome</keyword>
<reference evidence="3" key="1">
    <citation type="submission" date="2019-04" db="EMBL/GenBank/DDBJ databases">
        <authorList>
            <person name="Alioto T."/>
            <person name="Alioto T."/>
        </authorList>
    </citation>
    <scope>NUCLEOTIDE SEQUENCE [LARGE SCALE GENOMIC DNA]</scope>
</reference>
<gene>
    <name evidence="3" type="ORF">MONAX_5E023915</name>
</gene>
<keyword evidence="2" id="KW-0472">Membrane</keyword>
<name>A0A5E4AG37_MARMO</name>
<accession>A0A5E4AG37</accession>
<dbReference type="EMBL" id="CABDUW010000057">
    <property type="protein sequence ID" value="VTJ55920.1"/>
    <property type="molecule type" value="Genomic_DNA"/>
</dbReference>
<sequence>MIWDGTETIIVEPSSRGTLHNGSILLCVIHSLVSVVVVVDLRRRCPRDSTSSKRVHLRAIGEEVVPSTESPRVEEGFLTRPENRCTSDVESRKFRPQDSDGFKQG</sequence>
<protein>
    <submittedName>
        <fullName evidence="3">Uncharacterized protein</fullName>
    </submittedName>
</protein>
<evidence type="ECO:0000256" key="1">
    <source>
        <dbReference type="SAM" id="MobiDB-lite"/>
    </source>
</evidence>
<feature type="transmembrane region" description="Helical" evidence="2">
    <location>
        <begin position="22"/>
        <end position="41"/>
    </location>
</feature>
<evidence type="ECO:0000313" key="3">
    <source>
        <dbReference type="EMBL" id="VTJ55920.1"/>
    </source>
</evidence>
<comment type="caution">
    <text evidence="3">The sequence shown here is derived from an EMBL/GenBank/DDBJ whole genome shotgun (WGS) entry which is preliminary data.</text>
</comment>